<reference evidence="1" key="1">
    <citation type="journal article" date="2020" name="New Phytol.">
        <title>Comparative genomics reveals dynamic genome evolution in host specialist ectomycorrhizal fungi.</title>
        <authorList>
            <person name="Lofgren L.A."/>
            <person name="Nguyen N.H."/>
            <person name="Vilgalys R."/>
            <person name="Ruytinx J."/>
            <person name="Liao H.L."/>
            <person name="Branco S."/>
            <person name="Kuo A."/>
            <person name="LaButti K."/>
            <person name="Lipzen A."/>
            <person name="Andreopoulos W."/>
            <person name="Pangilinan J."/>
            <person name="Riley R."/>
            <person name="Hundley H."/>
            <person name="Na H."/>
            <person name="Barry K."/>
            <person name="Grigoriev I.V."/>
            <person name="Stajich J.E."/>
            <person name="Kennedy P.G."/>
        </authorList>
    </citation>
    <scope>NUCLEOTIDE SEQUENCE</scope>
    <source>
        <strain evidence="1">S12</strain>
    </source>
</reference>
<protein>
    <recommendedName>
        <fullName evidence="3">DUF659 domain-containing protein</fullName>
    </recommendedName>
</protein>
<evidence type="ECO:0000313" key="1">
    <source>
        <dbReference type="EMBL" id="KAG1787733.1"/>
    </source>
</evidence>
<dbReference type="OrthoDB" id="2636571at2759"/>
<organism evidence="1 2">
    <name type="scientific">Suillus plorans</name>
    <dbReference type="NCBI Taxonomy" id="116603"/>
    <lineage>
        <taxon>Eukaryota</taxon>
        <taxon>Fungi</taxon>
        <taxon>Dikarya</taxon>
        <taxon>Basidiomycota</taxon>
        <taxon>Agaricomycotina</taxon>
        <taxon>Agaricomycetes</taxon>
        <taxon>Agaricomycetidae</taxon>
        <taxon>Boletales</taxon>
        <taxon>Suillineae</taxon>
        <taxon>Suillaceae</taxon>
        <taxon>Suillus</taxon>
    </lineage>
</organism>
<comment type="caution">
    <text evidence="1">The sequence shown here is derived from an EMBL/GenBank/DDBJ whole genome shotgun (WGS) entry which is preliminary data.</text>
</comment>
<dbReference type="GeneID" id="64601187"/>
<proteinExistence type="predicted"/>
<sequence length="289" mass="32476">MVHSGGRPLASLINNNFERLEQVPNSSHRYYWKCRHCGDTDNSSGARIQGHDNNLPNHLIKHCTNAVALLRQAARQFIMEKTGAPTDSNAILTSLAASGSSTIAAIPIKKHKASNLDGYIDRPLSKEQNNLANAKLLRFFIHANIPFHVGDDVFFHEFINVIRPSYHIPSRYVLSRHLLDSEAVRVQQEEINRLKDRKCLTLLLDGWEDLLRRSLYGSLAVEVNHPPVVLALENMTGQRGTAENLVAVSQKAMNHMEVGDGRKFIAVTTDNPTVMQSYHCRNNNTVRNK</sequence>
<evidence type="ECO:0000313" key="2">
    <source>
        <dbReference type="Proteomes" id="UP000719766"/>
    </source>
</evidence>
<keyword evidence="2" id="KW-1185">Reference proteome</keyword>
<accession>A0A9P7AEM5</accession>
<dbReference type="RefSeq" id="XP_041155049.1">
    <property type="nucleotide sequence ID" value="XM_041307423.1"/>
</dbReference>
<dbReference type="EMBL" id="JABBWE010000075">
    <property type="protein sequence ID" value="KAG1787733.1"/>
    <property type="molecule type" value="Genomic_DNA"/>
</dbReference>
<name>A0A9P7AEM5_9AGAM</name>
<evidence type="ECO:0008006" key="3">
    <source>
        <dbReference type="Google" id="ProtNLM"/>
    </source>
</evidence>
<dbReference type="Proteomes" id="UP000719766">
    <property type="component" value="Unassembled WGS sequence"/>
</dbReference>
<dbReference type="AlphaFoldDB" id="A0A9P7AEM5"/>
<gene>
    <name evidence="1" type="ORF">HD556DRAFT_1448416</name>
</gene>